<feature type="repeat" description="WD" evidence="9">
    <location>
        <begin position="246"/>
        <end position="287"/>
    </location>
</feature>
<evidence type="ECO:0000256" key="5">
    <source>
        <dbReference type="ARBA" id="ARBA00022753"/>
    </source>
</evidence>
<evidence type="ECO:0000259" key="10">
    <source>
        <dbReference type="PROSITE" id="PS50178"/>
    </source>
</evidence>
<dbReference type="InterPro" id="IPR036322">
    <property type="entry name" value="WD40_repeat_dom_sf"/>
</dbReference>
<dbReference type="InterPro" id="IPR019775">
    <property type="entry name" value="WD40_repeat_CS"/>
</dbReference>
<dbReference type="SMART" id="SM00320">
    <property type="entry name" value="WD40"/>
    <property type="match status" value="6"/>
</dbReference>
<dbReference type="PANTHER" id="PTHR46189:SF1">
    <property type="entry name" value="LD41958P"/>
    <property type="match status" value="1"/>
</dbReference>
<evidence type="ECO:0000256" key="2">
    <source>
        <dbReference type="ARBA" id="ARBA00022574"/>
    </source>
</evidence>
<dbReference type="Proteomes" id="UP000326759">
    <property type="component" value="Unassembled WGS sequence"/>
</dbReference>
<sequence>MAAEIKPVSSSNIPRSITPERPILISRVDGSQESINDVRLLAGGKTILSVCDDKSVRIWQRRDSGQYWPSVCHFLPSSPSCLFYADDNRKLFIGLENGTVTEYEVATDWNSITHTRDYLSHQSLVTGLIYDRNSEWMLSISRDKFLVYHCTESGRRLGGHQCSAGCTSIEYDHLSNHVFVGDYTGQILMIKLEENCYQVITTLKGHNGSVRSLAWDPARKLLFSGSFDQTIIVWDVGGKKGTAYELQGHTSKITSLKYAPESRNLVSGGEDCMVIFWDMGSRRLETPEWVESDVCQFCSRPFFWNIRAMVDQKQIGLRQHHCRKCGKAVCDSCSSNRSNLPVLGFEFEVRVCDKCFQNIKDSDRLSMAKFQEVKHSVVCLDIDEEAALLLTVGQDRVMKIWDASILFNKSQENSD</sequence>
<dbReference type="Pfam" id="PF01363">
    <property type="entry name" value="FYVE"/>
    <property type="match status" value="1"/>
</dbReference>
<feature type="domain" description="FYVE-type" evidence="10">
    <location>
        <begin position="289"/>
        <end position="360"/>
    </location>
</feature>
<dbReference type="InterPro" id="IPR013083">
    <property type="entry name" value="Znf_RING/FYVE/PHD"/>
</dbReference>
<dbReference type="InterPro" id="IPR015943">
    <property type="entry name" value="WD40/YVTN_repeat-like_dom_sf"/>
</dbReference>
<keyword evidence="6 8" id="KW-0863">Zinc-finger</keyword>
<accession>A0A5N5TIG2</accession>
<dbReference type="AlphaFoldDB" id="A0A5N5TIG2"/>
<comment type="caution">
    <text evidence="11">The sequence shown here is derived from an EMBL/GenBank/DDBJ whole genome shotgun (WGS) entry which is preliminary data.</text>
</comment>
<evidence type="ECO:0000256" key="7">
    <source>
        <dbReference type="ARBA" id="ARBA00022833"/>
    </source>
</evidence>
<keyword evidence="2 9" id="KW-0853">WD repeat</keyword>
<dbReference type="SMART" id="SM00064">
    <property type="entry name" value="FYVE"/>
    <property type="match status" value="1"/>
</dbReference>
<dbReference type="Pfam" id="PF00400">
    <property type="entry name" value="WD40"/>
    <property type="match status" value="4"/>
</dbReference>
<dbReference type="InterPro" id="IPR001680">
    <property type="entry name" value="WD40_rpt"/>
</dbReference>
<evidence type="ECO:0000313" key="11">
    <source>
        <dbReference type="EMBL" id="KAB7505958.1"/>
    </source>
</evidence>
<protein>
    <submittedName>
        <fullName evidence="11">WD repeat and FYVE domain-containing protein 2</fullName>
    </submittedName>
</protein>
<dbReference type="Gene3D" id="2.130.10.10">
    <property type="entry name" value="YVTN repeat-like/Quinoprotein amine dehydrogenase"/>
    <property type="match status" value="2"/>
</dbReference>
<evidence type="ECO:0000313" key="12">
    <source>
        <dbReference type="Proteomes" id="UP000326759"/>
    </source>
</evidence>
<dbReference type="GO" id="GO:0008270">
    <property type="term" value="F:zinc ion binding"/>
    <property type="evidence" value="ECO:0007669"/>
    <property type="project" value="UniProtKB-KW"/>
</dbReference>
<proteinExistence type="predicted"/>
<dbReference type="EMBL" id="SEYY01001049">
    <property type="protein sequence ID" value="KAB7505958.1"/>
    <property type="molecule type" value="Genomic_DNA"/>
</dbReference>
<evidence type="ECO:0000256" key="6">
    <source>
        <dbReference type="ARBA" id="ARBA00022771"/>
    </source>
</evidence>
<name>A0A5N5TIG2_9CRUS</name>
<dbReference type="CDD" id="cd15718">
    <property type="entry name" value="FYVE_WDFY1_like"/>
    <property type="match status" value="1"/>
</dbReference>
<evidence type="ECO:0000256" key="9">
    <source>
        <dbReference type="PROSITE-ProRule" id="PRU00221"/>
    </source>
</evidence>
<dbReference type="InterPro" id="IPR020472">
    <property type="entry name" value="WD40_PAC1"/>
</dbReference>
<dbReference type="InterPro" id="IPR042234">
    <property type="entry name" value="WDFY1/WDFY2"/>
</dbReference>
<comment type="subcellular location">
    <subcellularLocation>
        <location evidence="1">Early endosome</location>
    </subcellularLocation>
</comment>
<dbReference type="InterPro" id="IPR011011">
    <property type="entry name" value="Znf_FYVE_PHD"/>
</dbReference>
<dbReference type="GO" id="GO:0005769">
    <property type="term" value="C:early endosome"/>
    <property type="evidence" value="ECO:0007669"/>
    <property type="project" value="UniProtKB-SubCell"/>
</dbReference>
<dbReference type="PROSITE" id="PS50178">
    <property type="entry name" value="ZF_FYVE"/>
    <property type="match status" value="1"/>
</dbReference>
<feature type="repeat" description="WD" evidence="9">
    <location>
        <begin position="370"/>
        <end position="402"/>
    </location>
</feature>
<dbReference type="PROSITE" id="PS00678">
    <property type="entry name" value="WD_REPEATS_1"/>
    <property type="match status" value="2"/>
</dbReference>
<dbReference type="Gene3D" id="3.30.40.10">
    <property type="entry name" value="Zinc/RING finger domain, C3HC4 (zinc finger)"/>
    <property type="match status" value="1"/>
</dbReference>
<keyword evidence="3" id="KW-0479">Metal-binding</keyword>
<evidence type="ECO:0000256" key="3">
    <source>
        <dbReference type="ARBA" id="ARBA00022723"/>
    </source>
</evidence>
<evidence type="ECO:0000256" key="4">
    <source>
        <dbReference type="ARBA" id="ARBA00022737"/>
    </source>
</evidence>
<dbReference type="PANTHER" id="PTHR46189">
    <property type="entry name" value="LD41958P"/>
    <property type="match status" value="1"/>
</dbReference>
<keyword evidence="7" id="KW-0862">Zinc</keyword>
<evidence type="ECO:0000256" key="8">
    <source>
        <dbReference type="PROSITE-ProRule" id="PRU00091"/>
    </source>
</evidence>
<dbReference type="PROSITE" id="PS50294">
    <property type="entry name" value="WD_REPEATS_REGION"/>
    <property type="match status" value="2"/>
</dbReference>
<dbReference type="PROSITE" id="PS50082">
    <property type="entry name" value="WD_REPEATS_2"/>
    <property type="match status" value="4"/>
</dbReference>
<dbReference type="SUPFAM" id="SSF50978">
    <property type="entry name" value="WD40 repeat-like"/>
    <property type="match status" value="1"/>
</dbReference>
<feature type="repeat" description="WD" evidence="9">
    <location>
        <begin position="28"/>
        <end position="60"/>
    </location>
</feature>
<dbReference type="PRINTS" id="PR00320">
    <property type="entry name" value="GPROTEINBRPT"/>
</dbReference>
<dbReference type="OrthoDB" id="63070at2759"/>
<gene>
    <name evidence="11" type="primary">WDFY2</name>
    <name evidence="11" type="ORF">Anas_04660</name>
</gene>
<keyword evidence="5" id="KW-0967">Endosome</keyword>
<dbReference type="FunFam" id="3.30.40.10:FF:000105">
    <property type="entry name" value="WD repeat and FYVE domain-containing protein 2"/>
    <property type="match status" value="1"/>
</dbReference>
<keyword evidence="4" id="KW-0677">Repeat</keyword>
<reference evidence="11 12" key="1">
    <citation type="journal article" date="2019" name="PLoS Biol.">
        <title>Sex chromosomes control vertical transmission of feminizing Wolbachia symbionts in an isopod.</title>
        <authorList>
            <person name="Becking T."/>
            <person name="Chebbi M.A."/>
            <person name="Giraud I."/>
            <person name="Moumen B."/>
            <person name="Laverre T."/>
            <person name="Caubet Y."/>
            <person name="Peccoud J."/>
            <person name="Gilbert C."/>
            <person name="Cordaux R."/>
        </authorList>
    </citation>
    <scope>NUCLEOTIDE SEQUENCE [LARGE SCALE GENOMIC DNA]</scope>
    <source>
        <strain evidence="11">ANa2</strain>
        <tissue evidence="11">Whole body excluding digestive tract and cuticle</tissue>
    </source>
</reference>
<evidence type="ECO:0000256" key="1">
    <source>
        <dbReference type="ARBA" id="ARBA00004412"/>
    </source>
</evidence>
<organism evidence="11 12">
    <name type="scientific">Armadillidium nasatum</name>
    <dbReference type="NCBI Taxonomy" id="96803"/>
    <lineage>
        <taxon>Eukaryota</taxon>
        <taxon>Metazoa</taxon>
        <taxon>Ecdysozoa</taxon>
        <taxon>Arthropoda</taxon>
        <taxon>Crustacea</taxon>
        <taxon>Multicrustacea</taxon>
        <taxon>Malacostraca</taxon>
        <taxon>Eumalacostraca</taxon>
        <taxon>Peracarida</taxon>
        <taxon>Isopoda</taxon>
        <taxon>Oniscidea</taxon>
        <taxon>Crinocheta</taxon>
        <taxon>Armadillidiidae</taxon>
        <taxon>Armadillidium</taxon>
    </lineage>
</organism>
<feature type="repeat" description="WD" evidence="9">
    <location>
        <begin position="203"/>
        <end position="236"/>
    </location>
</feature>
<dbReference type="InterPro" id="IPR017455">
    <property type="entry name" value="Znf_FYVE-rel"/>
</dbReference>
<dbReference type="SUPFAM" id="SSF57903">
    <property type="entry name" value="FYVE/PHD zinc finger"/>
    <property type="match status" value="1"/>
</dbReference>
<dbReference type="InterPro" id="IPR000306">
    <property type="entry name" value="Znf_FYVE"/>
</dbReference>
<keyword evidence="12" id="KW-1185">Reference proteome</keyword>